<name>A0ABV0BX69_9SPHI</name>
<protein>
    <submittedName>
        <fullName evidence="2">Cyclic nucleotide-binding domain-containing protein</fullName>
    </submittedName>
</protein>
<proteinExistence type="predicted"/>
<evidence type="ECO:0000313" key="3">
    <source>
        <dbReference type="Proteomes" id="UP001409291"/>
    </source>
</evidence>
<dbReference type="Pfam" id="PF00027">
    <property type="entry name" value="cNMP_binding"/>
    <property type="match status" value="1"/>
</dbReference>
<evidence type="ECO:0000259" key="1">
    <source>
        <dbReference type="Pfam" id="PF00027"/>
    </source>
</evidence>
<dbReference type="InterPro" id="IPR018490">
    <property type="entry name" value="cNMP-bd_dom_sf"/>
</dbReference>
<dbReference type="Proteomes" id="UP001409291">
    <property type="component" value="Unassembled WGS sequence"/>
</dbReference>
<dbReference type="Gene3D" id="2.60.120.10">
    <property type="entry name" value="Jelly Rolls"/>
    <property type="match status" value="1"/>
</dbReference>
<sequence>MGNYYTEKEALQDFYSYWEKIYPPLEDFHRNWLEKNAQIMRVKKGQVLYHSDDQQENLYIVLRGILIKERDITDSNRKQILTVALPNLGFFTTMHYYSQSPALGDIIAIRPGIVLKIPYKKIKLDVDRDKGIDTLLQLLMNKKKYQLDHLRVMDALSLATNRLFYLADNLPDIYHNLTQRELSRLILASESSVYRAKKILVRRKPKKQR</sequence>
<keyword evidence="3" id="KW-1185">Reference proteome</keyword>
<evidence type="ECO:0000313" key="2">
    <source>
        <dbReference type="EMBL" id="MEN5379077.1"/>
    </source>
</evidence>
<dbReference type="InterPro" id="IPR014710">
    <property type="entry name" value="RmlC-like_jellyroll"/>
</dbReference>
<organism evidence="2 3">
    <name type="scientific">Sphingobacterium kitahiroshimense</name>
    <dbReference type="NCBI Taxonomy" id="470446"/>
    <lineage>
        <taxon>Bacteria</taxon>
        <taxon>Pseudomonadati</taxon>
        <taxon>Bacteroidota</taxon>
        <taxon>Sphingobacteriia</taxon>
        <taxon>Sphingobacteriales</taxon>
        <taxon>Sphingobacteriaceae</taxon>
        <taxon>Sphingobacterium</taxon>
    </lineage>
</organism>
<gene>
    <name evidence="2" type="ORF">ABE541_17570</name>
</gene>
<dbReference type="SUPFAM" id="SSF51206">
    <property type="entry name" value="cAMP-binding domain-like"/>
    <property type="match status" value="1"/>
</dbReference>
<dbReference type="CDD" id="cd00038">
    <property type="entry name" value="CAP_ED"/>
    <property type="match status" value="1"/>
</dbReference>
<dbReference type="RefSeq" id="WP_346581867.1">
    <property type="nucleotide sequence ID" value="NZ_JBDJNQ010000008.1"/>
</dbReference>
<dbReference type="InterPro" id="IPR000595">
    <property type="entry name" value="cNMP-bd_dom"/>
</dbReference>
<accession>A0ABV0BX69</accession>
<comment type="caution">
    <text evidence="2">The sequence shown here is derived from an EMBL/GenBank/DDBJ whole genome shotgun (WGS) entry which is preliminary data.</text>
</comment>
<reference evidence="2 3" key="1">
    <citation type="submission" date="2024-04" db="EMBL/GenBank/DDBJ databases">
        <title>WGS of bacteria from Torrens River.</title>
        <authorList>
            <person name="Wyrsch E.R."/>
            <person name="Drigo B."/>
        </authorList>
    </citation>
    <scope>NUCLEOTIDE SEQUENCE [LARGE SCALE GENOMIC DNA]</scope>
    <source>
        <strain evidence="2 3">TWI391</strain>
    </source>
</reference>
<dbReference type="EMBL" id="JBDJNQ010000008">
    <property type="protein sequence ID" value="MEN5379077.1"/>
    <property type="molecule type" value="Genomic_DNA"/>
</dbReference>
<feature type="domain" description="Cyclic nucleotide-binding" evidence="1">
    <location>
        <begin position="41"/>
        <end position="122"/>
    </location>
</feature>